<proteinExistence type="predicted"/>
<keyword evidence="3" id="KW-1185">Reference proteome</keyword>
<accession>A0A7J6MRF3</accession>
<dbReference type="Proteomes" id="UP000591131">
    <property type="component" value="Unassembled WGS sequence"/>
</dbReference>
<name>A0A7J6MRF3_PERCH</name>
<evidence type="ECO:0000256" key="1">
    <source>
        <dbReference type="SAM" id="MobiDB-lite"/>
    </source>
</evidence>
<protein>
    <submittedName>
        <fullName evidence="2">Uncharacterized protein</fullName>
    </submittedName>
</protein>
<feature type="region of interest" description="Disordered" evidence="1">
    <location>
        <begin position="1"/>
        <end position="21"/>
    </location>
</feature>
<reference evidence="2 3" key="1">
    <citation type="submission" date="2020-04" db="EMBL/GenBank/DDBJ databases">
        <title>Perkinsus chesapeaki whole genome sequence.</title>
        <authorList>
            <person name="Bogema D.R."/>
        </authorList>
    </citation>
    <scope>NUCLEOTIDE SEQUENCE [LARGE SCALE GENOMIC DNA]</scope>
    <source>
        <strain evidence="2">ATCC PRA-425</strain>
    </source>
</reference>
<dbReference type="OrthoDB" id="445578at2759"/>
<comment type="caution">
    <text evidence="2">The sequence shown here is derived from an EMBL/GenBank/DDBJ whole genome shotgun (WGS) entry which is preliminary data.</text>
</comment>
<evidence type="ECO:0000313" key="3">
    <source>
        <dbReference type="Proteomes" id="UP000591131"/>
    </source>
</evidence>
<feature type="region of interest" description="Disordered" evidence="1">
    <location>
        <begin position="126"/>
        <end position="151"/>
    </location>
</feature>
<sequence length="315" mass="34543">MPRPSEVSESAGSDSDMDWEQEANARLAEKMESFMSCFDDGVQPKSVLAKKGAIADKVKKTKPESDNSVGKIRDWSIKADEGVERKVEVQRASAGDRISTDGDFMASSVDKMTSIRRATKRGFVNCDKKGSSYIAPPPPEKKPTTASIKEDEEEKVFNKALQDMLNYVYPKTKDKKSKRQYMDAKFSALGGKVGKETGHNITHLRQMRTDRRRLVDASKEKAQYMGVNVSTLKYTTVGDANRARKKAARETRDEADAKLMDSVGAVFTSGRGAGAKSYKGGKMKDGVLSVSKDLLKKYGAKSGGAGGKRKSRKGK</sequence>
<evidence type="ECO:0000313" key="2">
    <source>
        <dbReference type="EMBL" id="KAF4674179.1"/>
    </source>
</evidence>
<organism evidence="2 3">
    <name type="scientific">Perkinsus chesapeaki</name>
    <name type="common">Clam parasite</name>
    <name type="synonym">Perkinsus andrewsi</name>
    <dbReference type="NCBI Taxonomy" id="330153"/>
    <lineage>
        <taxon>Eukaryota</taxon>
        <taxon>Sar</taxon>
        <taxon>Alveolata</taxon>
        <taxon>Perkinsozoa</taxon>
        <taxon>Perkinsea</taxon>
        <taxon>Perkinsida</taxon>
        <taxon>Perkinsidae</taxon>
        <taxon>Perkinsus</taxon>
    </lineage>
</organism>
<gene>
    <name evidence="2" type="ORF">FOL47_009585</name>
</gene>
<dbReference type="AlphaFoldDB" id="A0A7J6MRF3"/>
<dbReference type="EMBL" id="JAAPAO010000068">
    <property type="protein sequence ID" value="KAF4674179.1"/>
    <property type="molecule type" value="Genomic_DNA"/>
</dbReference>